<evidence type="ECO:0008006" key="3">
    <source>
        <dbReference type="Google" id="ProtNLM"/>
    </source>
</evidence>
<dbReference type="RefSeq" id="WP_135435671.1">
    <property type="nucleotide sequence ID" value="NZ_SRLA01000004.1"/>
</dbReference>
<name>A0A4Z0P4N7_9BACT</name>
<keyword evidence="2" id="KW-1185">Reference proteome</keyword>
<reference evidence="1 2" key="1">
    <citation type="submission" date="2019-04" db="EMBL/GenBank/DDBJ databases">
        <authorList>
            <person name="Feng G."/>
            <person name="Zhang J."/>
            <person name="Zhu H."/>
        </authorList>
    </citation>
    <scope>NUCLEOTIDE SEQUENCE [LARGE SCALE GENOMIC DNA]</scope>
    <source>
        <strain evidence="1 2">92R-1</strain>
    </source>
</reference>
<protein>
    <recommendedName>
        <fullName evidence="3">SpoIIAA-like protein</fullName>
    </recommendedName>
</protein>
<dbReference type="EMBL" id="SRLA01000004">
    <property type="protein sequence ID" value="TGE05356.1"/>
    <property type="molecule type" value="Genomic_DNA"/>
</dbReference>
<evidence type="ECO:0000313" key="1">
    <source>
        <dbReference type="EMBL" id="TGE05356.1"/>
    </source>
</evidence>
<accession>A0A4Z0P4N7</accession>
<dbReference type="Proteomes" id="UP000298337">
    <property type="component" value="Unassembled WGS sequence"/>
</dbReference>
<sequence length="165" mass="19392">MICVVNSLFVQVSPQSRLLRWEWRGPLEFKEFEQSLQQLLVISQDHQITQWLVDSSTMPLLGMEEQAWLSDKWLEQFLALGVEHLAFIEPPNLHNQLIVENILSEAQRHARINFQFFSDIPAALDWLTRSATPLIDSLEREWQAALPPSQRIYRNAMRQLWEVGR</sequence>
<dbReference type="OrthoDB" id="880556at2"/>
<evidence type="ECO:0000313" key="2">
    <source>
        <dbReference type="Proteomes" id="UP000298337"/>
    </source>
</evidence>
<dbReference type="AlphaFoldDB" id="A0A4Z0P4N7"/>
<comment type="caution">
    <text evidence="1">The sequence shown here is derived from an EMBL/GenBank/DDBJ whole genome shotgun (WGS) entry which is preliminary data.</text>
</comment>
<gene>
    <name evidence="1" type="ORF">EU556_18790</name>
</gene>
<organism evidence="1 2">
    <name type="scientific">Hymenobacter fodinae</name>
    <dbReference type="NCBI Taxonomy" id="2510796"/>
    <lineage>
        <taxon>Bacteria</taxon>
        <taxon>Pseudomonadati</taxon>
        <taxon>Bacteroidota</taxon>
        <taxon>Cytophagia</taxon>
        <taxon>Cytophagales</taxon>
        <taxon>Hymenobacteraceae</taxon>
        <taxon>Hymenobacter</taxon>
    </lineage>
</organism>
<proteinExistence type="predicted"/>